<dbReference type="PANTHER" id="PTHR43318">
    <property type="entry name" value="UDP-N-ACETYLGLUCOSAMINE 4,6-DEHYDRATASE"/>
    <property type="match status" value="1"/>
</dbReference>
<evidence type="ECO:0000256" key="1">
    <source>
        <dbReference type="ARBA" id="ARBA00007430"/>
    </source>
</evidence>
<proteinExistence type="inferred from homology"/>
<accession>A0A381RYQ3</accession>
<dbReference type="InterPro" id="IPR051203">
    <property type="entry name" value="Polysaccharide_Synthase-Rel"/>
</dbReference>
<dbReference type="AlphaFoldDB" id="A0A381RYQ3"/>
<organism evidence="3">
    <name type="scientific">marine metagenome</name>
    <dbReference type="NCBI Taxonomy" id="408172"/>
    <lineage>
        <taxon>unclassified sequences</taxon>
        <taxon>metagenomes</taxon>
        <taxon>ecological metagenomes</taxon>
    </lineage>
</organism>
<comment type="similarity">
    <text evidence="1">Belongs to the polysaccharide synthase family.</text>
</comment>
<evidence type="ECO:0000259" key="2">
    <source>
        <dbReference type="Pfam" id="PF02719"/>
    </source>
</evidence>
<name>A0A381RYQ3_9ZZZZ</name>
<dbReference type="SUPFAM" id="SSF51735">
    <property type="entry name" value="NAD(P)-binding Rossmann-fold domains"/>
    <property type="match status" value="1"/>
</dbReference>
<dbReference type="PANTHER" id="PTHR43318:SF1">
    <property type="entry name" value="POLYSACCHARIDE BIOSYNTHESIS PROTEIN EPSC-RELATED"/>
    <property type="match status" value="1"/>
</dbReference>
<dbReference type="Gene3D" id="3.40.50.720">
    <property type="entry name" value="NAD(P)-binding Rossmann-like Domain"/>
    <property type="match status" value="2"/>
</dbReference>
<sequence length="454" mass="49183">VYSGRRVLLIGYGALGSELLVDLEAAGASVVAILDDRFEELDAEPRVLGPISELATVLSDFEVDLLVVGASLIGSSTINWLTRHARQRSLPIYVAPERSEIDSMENLHETTRVPGIEDLFARSSLEVDQQRIAEAVRGRRVLVTGAGGSIGRRTVLQLAHYDVAGIGLLDRDDCLLHDVAVELSGAMFDDRYPLFHVDIQHLSQVLRAFESFRPEIVIHSAALKHVTTLEADPANALLVNVLGTANVLAAAAALDVDRLVNVSTDKAASRVGSLGLSKYIGERLTSGEGRTGYRSVRFGNVIGSRGSVLHTFRIQAEHHGEVQVRGDTTSRFFMTPGEAASLVLSTLAQEDPDGTFVFGMGDPVQIVQLAQAVIDDMASEAEIRMTELEAGEARHEKLFSDDEEPVETSIPDVHRVVPPPIDRAAVSGRLGDPREIVSLDPEAARRLLEELAAW</sequence>
<dbReference type="Pfam" id="PF02719">
    <property type="entry name" value="Polysacc_synt_2"/>
    <property type="match status" value="1"/>
</dbReference>
<evidence type="ECO:0000313" key="3">
    <source>
        <dbReference type="EMBL" id="SUZ96304.1"/>
    </source>
</evidence>
<feature type="non-terminal residue" evidence="3">
    <location>
        <position position="1"/>
    </location>
</feature>
<protein>
    <recommendedName>
        <fullName evidence="2">Polysaccharide biosynthesis protein CapD-like domain-containing protein</fullName>
    </recommendedName>
</protein>
<dbReference type="InterPro" id="IPR003869">
    <property type="entry name" value="Polysac_CapD-like"/>
</dbReference>
<reference evidence="3" key="1">
    <citation type="submission" date="2018-05" db="EMBL/GenBank/DDBJ databases">
        <authorList>
            <person name="Lanie J.A."/>
            <person name="Ng W.-L."/>
            <person name="Kazmierczak K.M."/>
            <person name="Andrzejewski T.M."/>
            <person name="Davidsen T.M."/>
            <person name="Wayne K.J."/>
            <person name="Tettelin H."/>
            <person name="Glass J.I."/>
            <person name="Rusch D."/>
            <person name="Podicherti R."/>
            <person name="Tsui H.-C.T."/>
            <person name="Winkler M.E."/>
        </authorList>
    </citation>
    <scope>NUCLEOTIDE SEQUENCE</scope>
</reference>
<gene>
    <name evidence="3" type="ORF">METZ01_LOCUS49158</name>
</gene>
<dbReference type="EMBL" id="UINC01002402">
    <property type="protein sequence ID" value="SUZ96304.1"/>
    <property type="molecule type" value="Genomic_DNA"/>
</dbReference>
<dbReference type="InterPro" id="IPR036291">
    <property type="entry name" value="NAD(P)-bd_dom_sf"/>
</dbReference>
<feature type="domain" description="Polysaccharide biosynthesis protein CapD-like" evidence="2">
    <location>
        <begin position="141"/>
        <end position="416"/>
    </location>
</feature>